<sequence length="54" mass="6393">MLYLCSQYITRGKIWTDCDLFGYSQKNAKTVRLALFKKILPTKAFQSYRFPPLK</sequence>
<proteinExistence type="predicted"/>
<protein>
    <submittedName>
        <fullName evidence="1">Uncharacterized protein</fullName>
    </submittedName>
</protein>
<dbReference type="EMBL" id="LT906449">
    <property type="protein sequence ID" value="SNV16927.1"/>
    <property type="molecule type" value="Genomic_DNA"/>
</dbReference>
<evidence type="ECO:0000313" key="1">
    <source>
        <dbReference type="EMBL" id="SNV16927.1"/>
    </source>
</evidence>
<reference evidence="1 2" key="1">
    <citation type="submission" date="2017-06" db="EMBL/GenBank/DDBJ databases">
        <authorList>
            <consortium name="Pathogen Informatics"/>
        </authorList>
    </citation>
    <scope>NUCLEOTIDE SEQUENCE [LARGE SCALE GENOMIC DNA]</scope>
    <source>
        <strain evidence="1 2">NCTC12947</strain>
    </source>
</reference>
<evidence type="ECO:0000313" key="2">
    <source>
        <dbReference type="Proteomes" id="UP000215539"/>
    </source>
</evidence>
<dbReference type="AlphaFoldDB" id="A0AAX2H2P1"/>
<organism evidence="1 2">
    <name type="scientific">Capnocytophaga haemolytica</name>
    <dbReference type="NCBI Taxonomy" id="45243"/>
    <lineage>
        <taxon>Bacteria</taxon>
        <taxon>Pseudomonadati</taxon>
        <taxon>Bacteroidota</taxon>
        <taxon>Flavobacteriia</taxon>
        <taxon>Flavobacteriales</taxon>
        <taxon>Flavobacteriaceae</taxon>
        <taxon>Capnocytophaga</taxon>
    </lineage>
</organism>
<gene>
    <name evidence="1" type="ORF">SAMEA44541418_02419</name>
</gene>
<accession>A0AAX2H2P1</accession>
<name>A0AAX2H2P1_9FLAO</name>
<dbReference type="Proteomes" id="UP000215539">
    <property type="component" value="Chromosome 1"/>
</dbReference>